<protein>
    <submittedName>
        <fullName evidence="1">Uncharacterized protein</fullName>
    </submittedName>
</protein>
<organism evidence="1">
    <name type="scientific">Anguilla anguilla</name>
    <name type="common">European freshwater eel</name>
    <name type="synonym">Muraena anguilla</name>
    <dbReference type="NCBI Taxonomy" id="7936"/>
    <lineage>
        <taxon>Eukaryota</taxon>
        <taxon>Metazoa</taxon>
        <taxon>Chordata</taxon>
        <taxon>Craniata</taxon>
        <taxon>Vertebrata</taxon>
        <taxon>Euteleostomi</taxon>
        <taxon>Actinopterygii</taxon>
        <taxon>Neopterygii</taxon>
        <taxon>Teleostei</taxon>
        <taxon>Anguilliformes</taxon>
        <taxon>Anguillidae</taxon>
        <taxon>Anguilla</taxon>
    </lineage>
</organism>
<proteinExistence type="predicted"/>
<reference evidence="1" key="1">
    <citation type="submission" date="2014-11" db="EMBL/GenBank/DDBJ databases">
        <authorList>
            <person name="Amaro Gonzalez C."/>
        </authorList>
    </citation>
    <scope>NUCLEOTIDE SEQUENCE</scope>
</reference>
<reference evidence="1" key="2">
    <citation type="journal article" date="2015" name="Fish Shellfish Immunol.">
        <title>Early steps in the European eel (Anguilla anguilla)-Vibrio vulnificus interaction in the gills: Role of the RtxA13 toxin.</title>
        <authorList>
            <person name="Callol A."/>
            <person name="Pajuelo D."/>
            <person name="Ebbesson L."/>
            <person name="Teles M."/>
            <person name="MacKenzie S."/>
            <person name="Amaro C."/>
        </authorList>
    </citation>
    <scope>NUCLEOTIDE SEQUENCE</scope>
</reference>
<evidence type="ECO:0000313" key="1">
    <source>
        <dbReference type="EMBL" id="JAH10655.1"/>
    </source>
</evidence>
<dbReference type="AlphaFoldDB" id="A0A0E9Q2T6"/>
<accession>A0A0E9Q2T6</accession>
<sequence length="33" mass="3985">MSRNKIKSTITQEQFLCNYTTSFYYQYLQLTVA</sequence>
<dbReference type="EMBL" id="GBXM01097922">
    <property type="protein sequence ID" value="JAH10655.1"/>
    <property type="molecule type" value="Transcribed_RNA"/>
</dbReference>
<name>A0A0E9Q2T6_ANGAN</name>